<name>A0AAV7S537_PLEWA</name>
<dbReference type="AlphaFoldDB" id="A0AAV7S537"/>
<organism evidence="1 2">
    <name type="scientific">Pleurodeles waltl</name>
    <name type="common">Iberian ribbed newt</name>
    <dbReference type="NCBI Taxonomy" id="8319"/>
    <lineage>
        <taxon>Eukaryota</taxon>
        <taxon>Metazoa</taxon>
        <taxon>Chordata</taxon>
        <taxon>Craniata</taxon>
        <taxon>Vertebrata</taxon>
        <taxon>Euteleostomi</taxon>
        <taxon>Amphibia</taxon>
        <taxon>Batrachia</taxon>
        <taxon>Caudata</taxon>
        <taxon>Salamandroidea</taxon>
        <taxon>Salamandridae</taxon>
        <taxon>Pleurodelinae</taxon>
        <taxon>Pleurodeles</taxon>
    </lineage>
</organism>
<keyword evidence="2" id="KW-1185">Reference proteome</keyword>
<gene>
    <name evidence="1" type="ORF">NDU88_011737</name>
</gene>
<reference evidence="1" key="1">
    <citation type="journal article" date="2022" name="bioRxiv">
        <title>Sequencing and chromosome-scale assembly of the giantPleurodeles waltlgenome.</title>
        <authorList>
            <person name="Brown T."/>
            <person name="Elewa A."/>
            <person name="Iarovenko S."/>
            <person name="Subramanian E."/>
            <person name="Araus A.J."/>
            <person name="Petzold A."/>
            <person name="Susuki M."/>
            <person name="Suzuki K.-i.T."/>
            <person name="Hayashi T."/>
            <person name="Toyoda A."/>
            <person name="Oliveira C."/>
            <person name="Osipova E."/>
            <person name="Leigh N.D."/>
            <person name="Simon A."/>
            <person name="Yun M.H."/>
        </authorList>
    </citation>
    <scope>NUCLEOTIDE SEQUENCE</scope>
    <source>
        <strain evidence="1">20211129_DDA</strain>
        <tissue evidence="1">Liver</tissue>
    </source>
</reference>
<dbReference type="Proteomes" id="UP001066276">
    <property type="component" value="Chromosome 5"/>
</dbReference>
<comment type="caution">
    <text evidence="1">The sequence shown here is derived from an EMBL/GenBank/DDBJ whole genome shotgun (WGS) entry which is preliminary data.</text>
</comment>
<accession>A0AAV7S537</accession>
<sequence>MLDGSCGCCSLLTWAVHGHTGLYAQGCLYIKGPPSVAMCWPLASLQRAHRADVARKVNIASGIFVEAGTSSLGERRMPFHQWSAAGPIIEPVATVRITGCSLHWYCNASGKESAGSLGPLPVIRGG</sequence>
<protein>
    <submittedName>
        <fullName evidence="1">Uncharacterized protein</fullName>
    </submittedName>
</protein>
<evidence type="ECO:0000313" key="2">
    <source>
        <dbReference type="Proteomes" id="UP001066276"/>
    </source>
</evidence>
<evidence type="ECO:0000313" key="1">
    <source>
        <dbReference type="EMBL" id="KAJ1159067.1"/>
    </source>
</evidence>
<proteinExistence type="predicted"/>
<dbReference type="EMBL" id="JANPWB010000009">
    <property type="protein sequence ID" value="KAJ1159067.1"/>
    <property type="molecule type" value="Genomic_DNA"/>
</dbReference>